<name>A0A6H0X5D4_BPTWO</name>
<dbReference type="KEGG" id="vg:5130317"/>
<dbReference type="RefSeq" id="YP_238582.1">
    <property type="nucleotide sequence ID" value="NC_007021.1"/>
</dbReference>
<sequence length="442" mass="49428">MALINFKEITESDTLKALTEAVNNIGTELSEDGNIFAKVEKLETQSASTPKYYLVQDSGKAKQVSSRSSLSSITQTGFYYVSSNVSFYISELPQELRTDLLLSVYQTEVGVVQFINTISTVESKKYFAYRVNYNGMAGSWRFIDSRINNRSTLVVGGSYKDIITPGNYIVNSLKDLPDSNSDGYLSVITNQSDERSYIYISPDNKMYHSVSNQSKDYEWVKEFETKDIEKYLLTNLDGSFNLLIYSNEGKSFETKVLEYLNSLDKPRTFTFYIQGGVSGNPSSGSCRGLFVIDSINYGNYYMIDNYGNLFTGSLNNGALLKAKPSTSSDVLWTGAKNFTDKGTVETLKFPIADYEYVKIFVTVPSQGPNTSDITNDLQNGAHEFYIKGQSRASVSGLVVSSDTKFDLYRVGIAFGQKSWRITDMAKTNTKNAYITRIVGINY</sequence>
<dbReference type="EMBL" id="MT151386">
    <property type="protein sequence ID" value="QIW89126.1"/>
    <property type="molecule type" value="Genomic_DNA"/>
</dbReference>
<dbReference type="Pfam" id="PF23624">
    <property type="entry name" value="ORF68_C"/>
    <property type="match status" value="1"/>
</dbReference>
<feature type="domain" description="ORF68 C-terminal" evidence="1">
    <location>
        <begin position="326"/>
        <end position="441"/>
    </location>
</feature>
<organismHost>
    <name type="scientific">Twortvirus twort</name>
    <dbReference type="NCBI Taxonomy" id="55510"/>
</organismHost>
<accession>A0A6H0X5D4</accession>
<dbReference type="Proteomes" id="UP000503318">
    <property type="component" value="Segment"/>
</dbReference>
<dbReference type="OrthoDB" id="2296at10239"/>
<proteinExistence type="predicted"/>
<gene>
    <name evidence="2" type="ORF">TwortDSMZ_127</name>
</gene>
<dbReference type="InterPro" id="IPR057110">
    <property type="entry name" value="ORF68_C"/>
</dbReference>
<organism evidence="2 3">
    <name type="scientific">Staphylococcus phage Twort (strain DSM 17442 / HER 48)</name>
    <name type="common">Bacteriophage Twort</name>
    <dbReference type="NCBI Taxonomy" id="2908167"/>
    <lineage>
        <taxon>Viruses</taxon>
        <taxon>Duplodnaviria</taxon>
        <taxon>Heunggongvirae</taxon>
        <taxon>Uroviricota</taxon>
        <taxon>Caudoviricetes</taxon>
        <taxon>Herelleviridae</taxon>
        <taxon>Twortvirinae</taxon>
        <taxon>Twortvirus</taxon>
        <taxon>Twortvirus twort</taxon>
    </lineage>
</organism>
<evidence type="ECO:0000259" key="1">
    <source>
        <dbReference type="Pfam" id="PF23624"/>
    </source>
</evidence>
<evidence type="ECO:0000313" key="2">
    <source>
        <dbReference type="EMBL" id="QIW89126.1"/>
    </source>
</evidence>
<keyword evidence="2" id="KW-0675">Receptor</keyword>
<evidence type="ECO:0000313" key="3">
    <source>
        <dbReference type="Proteomes" id="UP000503318"/>
    </source>
</evidence>
<reference evidence="2 3" key="1">
    <citation type="submission" date="2020-03" db="EMBL/GenBank/DDBJ databases">
        <title>Variable regions in the genome of staphylococcal bacteriophage Twort.</title>
        <authorList>
            <person name="Glowacka-Rutkowska A."/>
            <person name="Gawor J."/>
            <person name="Lobocka M."/>
        </authorList>
    </citation>
    <scope>NUCLEOTIDE SEQUENCE [LARGE SCALE GENOMIC DNA]</scope>
</reference>
<protein>
    <submittedName>
        <fullName evidence="2">Receptor binding protein</fullName>
    </submittedName>
</protein>